<protein>
    <recommendedName>
        <fullName evidence="4">TFIIS-type domain-containing protein</fullName>
    </recommendedName>
</protein>
<organism evidence="5">
    <name type="scientific">viral metagenome</name>
    <dbReference type="NCBI Taxonomy" id="1070528"/>
    <lineage>
        <taxon>unclassified sequences</taxon>
        <taxon>metagenomes</taxon>
        <taxon>organismal metagenomes</taxon>
    </lineage>
</organism>
<dbReference type="EMBL" id="MN740643">
    <property type="protein sequence ID" value="QHS79467.1"/>
    <property type="molecule type" value="Genomic_DNA"/>
</dbReference>
<evidence type="ECO:0000256" key="1">
    <source>
        <dbReference type="ARBA" id="ARBA00022723"/>
    </source>
</evidence>
<sequence>MTCGVTISSTGSVAEIQVPAKTSDVLEWIRKKYKTTAIQFQGKIQNPLKETQWLAVFAAPCDDQDSANSHMLPSPFDEELYSGNIIILATESEDQDEYEPNVSEYTNLKASDYNALYQEWTFADNEEEDDEGIVAAADEDGEEEDEDGGEEEDEEDDVVRELVHARPVHSRSKNVFVDSAIRDKVLENFTELLEDAELARTLEDSVLHVISDQALKEGIEVDWGNRVFWSMYRNRAISIYENIMGTRGYVQNTEDWATKLKTGQITPRLFAEMTAVDMFPQRWKAAIERIIEKEKTLYTNKGTASIFMWCSRCKKKAKCDYYQLQTRSADEPMTTFVTCLECDRRWKF</sequence>
<dbReference type="PROSITE" id="PS51133">
    <property type="entry name" value="ZF_TFIIS_2"/>
    <property type="match status" value="1"/>
</dbReference>
<keyword evidence="3" id="KW-0862">Zinc</keyword>
<evidence type="ECO:0000313" key="5">
    <source>
        <dbReference type="EMBL" id="QHS79467.1"/>
    </source>
</evidence>
<dbReference type="AlphaFoldDB" id="A0A6C0AI26"/>
<keyword evidence="2" id="KW-0863">Zinc-finger</keyword>
<reference evidence="5" key="1">
    <citation type="journal article" date="2020" name="Nature">
        <title>Giant virus diversity and host interactions through global metagenomics.</title>
        <authorList>
            <person name="Schulz F."/>
            <person name="Roux S."/>
            <person name="Paez-Espino D."/>
            <person name="Jungbluth S."/>
            <person name="Walsh D.A."/>
            <person name="Denef V.J."/>
            <person name="McMahon K.D."/>
            <person name="Konstantinidis K.T."/>
            <person name="Eloe-Fadrosh E.A."/>
            <person name="Kyrpides N.C."/>
            <person name="Woyke T."/>
        </authorList>
    </citation>
    <scope>NUCLEOTIDE SEQUENCE</scope>
    <source>
        <strain evidence="5">GVMAG-S-1035237-23</strain>
    </source>
</reference>
<evidence type="ECO:0000256" key="2">
    <source>
        <dbReference type="ARBA" id="ARBA00022771"/>
    </source>
</evidence>
<dbReference type="PANTHER" id="PTHR11477:SF0">
    <property type="entry name" value="IP08861P-RELATED"/>
    <property type="match status" value="1"/>
</dbReference>
<dbReference type="GO" id="GO:0003676">
    <property type="term" value="F:nucleic acid binding"/>
    <property type="evidence" value="ECO:0007669"/>
    <property type="project" value="InterPro"/>
</dbReference>
<name>A0A6C0AI26_9ZZZZ</name>
<evidence type="ECO:0000256" key="3">
    <source>
        <dbReference type="ARBA" id="ARBA00022833"/>
    </source>
</evidence>
<dbReference type="PANTHER" id="PTHR11477">
    <property type="entry name" value="TRANSCRIPTION FACTOR S-II ZINC FINGER DOMAIN-CONTAINING PROTEIN"/>
    <property type="match status" value="1"/>
</dbReference>
<dbReference type="SMART" id="SM00440">
    <property type="entry name" value="ZnF_C2C2"/>
    <property type="match status" value="1"/>
</dbReference>
<dbReference type="GO" id="GO:0005634">
    <property type="term" value="C:nucleus"/>
    <property type="evidence" value="ECO:0007669"/>
    <property type="project" value="TreeGrafter"/>
</dbReference>
<feature type="domain" description="TFIIS-type" evidence="4">
    <location>
        <begin position="306"/>
        <end position="347"/>
    </location>
</feature>
<dbReference type="SUPFAM" id="SSF57783">
    <property type="entry name" value="Zinc beta-ribbon"/>
    <property type="match status" value="1"/>
</dbReference>
<dbReference type="GO" id="GO:0006351">
    <property type="term" value="P:DNA-templated transcription"/>
    <property type="evidence" value="ECO:0007669"/>
    <property type="project" value="InterPro"/>
</dbReference>
<accession>A0A6C0AI26</accession>
<dbReference type="Gene3D" id="2.20.25.10">
    <property type="match status" value="1"/>
</dbReference>
<keyword evidence="1" id="KW-0479">Metal-binding</keyword>
<dbReference type="Pfam" id="PF01096">
    <property type="entry name" value="Zn_ribbon_TFIIS"/>
    <property type="match status" value="1"/>
</dbReference>
<dbReference type="GO" id="GO:0008270">
    <property type="term" value="F:zinc ion binding"/>
    <property type="evidence" value="ECO:0007669"/>
    <property type="project" value="UniProtKB-KW"/>
</dbReference>
<dbReference type="CDD" id="cd13749">
    <property type="entry name" value="Zn-ribbon_TFIIS"/>
    <property type="match status" value="1"/>
</dbReference>
<proteinExistence type="predicted"/>
<dbReference type="InterPro" id="IPR001222">
    <property type="entry name" value="Znf_TFIIS"/>
</dbReference>
<evidence type="ECO:0000259" key="4">
    <source>
        <dbReference type="PROSITE" id="PS51133"/>
    </source>
</evidence>